<sequence length="282" mass="29180">MSSPLDYPALLQSVLSTFPLPITSPSSLLPPPSPPPFPSNVATIIDHTFLSPTMTTTDLERVCNEAIKYNFASVCIPPTFVPDCASLLKGSNSLVCTVVGFPNGYAPTPVKKAEASWCVDNGADEVDMVCNMGLLKTISAASEEGDKGKMRAAGEAWINDVLEVVEGAKGRCVKCIIEAGALTDEEVCAASLLFRECRVRTGGKGPEFIKTSTGFNGFGGATERDVEIMGNVVRGGGGKVKASGGVGSLEQAKKIVGKGAERIGASKGVKIVEGCGGGEGGY</sequence>
<dbReference type="GO" id="GO:0009264">
    <property type="term" value="P:deoxyribonucleotide catabolic process"/>
    <property type="evidence" value="ECO:0007669"/>
    <property type="project" value="InterPro"/>
</dbReference>
<proteinExistence type="inferred from homology"/>
<dbReference type="GO" id="GO:0004139">
    <property type="term" value="F:deoxyribose-phosphate aldolase activity"/>
    <property type="evidence" value="ECO:0007669"/>
    <property type="project" value="UniProtKB-EC"/>
</dbReference>
<reference evidence="10" key="1">
    <citation type="journal article" date="2023" name="Commun. Biol.">
        <title>Genome analysis of Parmales, the sister group of diatoms, reveals the evolutionary specialization of diatoms from phago-mixotrophs to photoautotrophs.</title>
        <authorList>
            <person name="Ban H."/>
            <person name="Sato S."/>
            <person name="Yoshikawa S."/>
            <person name="Yamada K."/>
            <person name="Nakamura Y."/>
            <person name="Ichinomiya M."/>
            <person name="Sato N."/>
            <person name="Blanc-Mathieu R."/>
            <person name="Endo H."/>
            <person name="Kuwata A."/>
            <person name="Ogata H."/>
        </authorList>
    </citation>
    <scope>NUCLEOTIDE SEQUENCE [LARGE SCALE GENOMIC DNA]</scope>
</reference>
<dbReference type="Proteomes" id="UP001165065">
    <property type="component" value="Unassembled WGS sequence"/>
</dbReference>
<evidence type="ECO:0000256" key="8">
    <source>
        <dbReference type="PIRSR" id="PIRSR001357-50"/>
    </source>
</evidence>
<evidence type="ECO:0000256" key="6">
    <source>
        <dbReference type="ARBA" id="ARBA00032755"/>
    </source>
</evidence>
<dbReference type="GO" id="GO:0016052">
    <property type="term" value="P:carbohydrate catabolic process"/>
    <property type="evidence" value="ECO:0007669"/>
    <property type="project" value="TreeGrafter"/>
</dbReference>
<comment type="caution">
    <text evidence="9">The sequence shown here is derived from an EMBL/GenBank/DDBJ whole genome shotgun (WGS) entry which is preliminary data.</text>
</comment>
<evidence type="ECO:0000256" key="5">
    <source>
        <dbReference type="ARBA" id="ARBA00023270"/>
    </source>
</evidence>
<keyword evidence="4" id="KW-0456">Lyase</keyword>
<dbReference type="PANTHER" id="PTHR10889">
    <property type="entry name" value="DEOXYRIBOSE-PHOSPHATE ALDOLASE"/>
    <property type="match status" value="1"/>
</dbReference>
<dbReference type="CDD" id="cd00959">
    <property type="entry name" value="DeoC"/>
    <property type="match status" value="1"/>
</dbReference>
<dbReference type="EMBL" id="BRYA01000637">
    <property type="protein sequence ID" value="GMI26911.1"/>
    <property type="molecule type" value="Genomic_DNA"/>
</dbReference>
<dbReference type="AlphaFoldDB" id="A0A9W7L3U1"/>
<evidence type="ECO:0000313" key="9">
    <source>
        <dbReference type="EMBL" id="GMI26911.1"/>
    </source>
</evidence>
<evidence type="ECO:0000313" key="10">
    <source>
        <dbReference type="Proteomes" id="UP001165065"/>
    </source>
</evidence>
<protein>
    <recommendedName>
        <fullName evidence="2">deoxyribose-phosphate aldolase</fullName>
        <ecNumber evidence="2">4.1.2.4</ecNumber>
    </recommendedName>
    <alternativeName>
        <fullName evidence="6">2-deoxy-D-ribose 5-phosphate aldolase</fullName>
    </alternativeName>
</protein>
<evidence type="ECO:0000256" key="1">
    <source>
        <dbReference type="ARBA" id="ARBA00010936"/>
    </source>
</evidence>
<dbReference type="EC" id="4.1.2.4" evidence="2"/>
<name>A0A9W7L3U1_9STRA</name>
<dbReference type="Gene3D" id="3.20.20.70">
    <property type="entry name" value="Aldolase class I"/>
    <property type="match status" value="1"/>
</dbReference>
<feature type="active site" description="Proton donor/acceptor" evidence="8">
    <location>
        <position position="241"/>
    </location>
</feature>
<comment type="similarity">
    <text evidence="1">Belongs to the DeoC/FbaB aldolase family. DeoC type 1 subfamily.</text>
</comment>
<accession>A0A9W7L3U1</accession>
<comment type="catalytic activity">
    <reaction evidence="7">
        <text>2-deoxy-D-ribose 5-phosphate = D-glyceraldehyde 3-phosphate + acetaldehyde</text>
        <dbReference type="Rhea" id="RHEA:12821"/>
        <dbReference type="ChEBI" id="CHEBI:15343"/>
        <dbReference type="ChEBI" id="CHEBI:59776"/>
        <dbReference type="ChEBI" id="CHEBI:62877"/>
        <dbReference type="EC" id="4.1.2.4"/>
    </reaction>
</comment>
<dbReference type="InterPro" id="IPR011343">
    <property type="entry name" value="DeoC"/>
</dbReference>
<evidence type="ECO:0000256" key="7">
    <source>
        <dbReference type="ARBA" id="ARBA00048791"/>
    </source>
</evidence>
<dbReference type="SMART" id="SM01133">
    <property type="entry name" value="DeoC"/>
    <property type="match status" value="1"/>
</dbReference>
<feature type="active site" description="Schiff-base intermediate with acetaldehyde" evidence="8">
    <location>
        <position position="210"/>
    </location>
</feature>
<dbReference type="Pfam" id="PF01791">
    <property type="entry name" value="DeoC"/>
    <property type="match status" value="1"/>
</dbReference>
<evidence type="ECO:0000256" key="2">
    <source>
        <dbReference type="ARBA" id="ARBA00012515"/>
    </source>
</evidence>
<dbReference type="NCBIfam" id="TIGR00126">
    <property type="entry name" value="deoC"/>
    <property type="match status" value="1"/>
</dbReference>
<dbReference type="PIRSF" id="PIRSF001357">
    <property type="entry name" value="DeoC"/>
    <property type="match status" value="1"/>
</dbReference>
<dbReference type="SUPFAM" id="SSF51569">
    <property type="entry name" value="Aldolase"/>
    <property type="match status" value="1"/>
</dbReference>
<dbReference type="InterPro" id="IPR002915">
    <property type="entry name" value="DeoC/FbaB/LacD_aldolase"/>
</dbReference>
<keyword evidence="3" id="KW-0963">Cytoplasm</keyword>
<gene>
    <name evidence="9" type="ORF">TrCOL_g8751</name>
</gene>
<keyword evidence="5 8" id="KW-0704">Schiff base</keyword>
<dbReference type="OrthoDB" id="70823at2759"/>
<dbReference type="InterPro" id="IPR028581">
    <property type="entry name" value="DeoC_typeI"/>
</dbReference>
<organism evidence="9 10">
    <name type="scientific">Triparma columacea</name>
    <dbReference type="NCBI Taxonomy" id="722753"/>
    <lineage>
        <taxon>Eukaryota</taxon>
        <taxon>Sar</taxon>
        <taxon>Stramenopiles</taxon>
        <taxon>Ochrophyta</taxon>
        <taxon>Bolidophyceae</taxon>
        <taxon>Parmales</taxon>
        <taxon>Triparmaceae</taxon>
        <taxon>Triparma</taxon>
    </lineage>
</organism>
<keyword evidence="10" id="KW-1185">Reference proteome</keyword>
<evidence type="ECO:0000256" key="3">
    <source>
        <dbReference type="ARBA" id="ARBA00022490"/>
    </source>
</evidence>
<dbReference type="PANTHER" id="PTHR10889:SF1">
    <property type="entry name" value="DEOXYRIBOSE-PHOSPHATE ALDOLASE"/>
    <property type="match status" value="1"/>
</dbReference>
<evidence type="ECO:0000256" key="4">
    <source>
        <dbReference type="ARBA" id="ARBA00023239"/>
    </source>
</evidence>
<dbReference type="GO" id="GO:0005737">
    <property type="term" value="C:cytoplasm"/>
    <property type="evidence" value="ECO:0007669"/>
    <property type="project" value="InterPro"/>
</dbReference>
<dbReference type="InterPro" id="IPR013785">
    <property type="entry name" value="Aldolase_TIM"/>
</dbReference>
<dbReference type="HAMAP" id="MF_00114">
    <property type="entry name" value="DeoC_type1"/>
    <property type="match status" value="1"/>
</dbReference>